<keyword evidence="2" id="KW-1185">Reference proteome</keyword>
<gene>
    <name evidence="1" type="ORF">BegalDRAFT_0830</name>
</gene>
<dbReference type="AlphaFoldDB" id="I3CDP8"/>
<evidence type="ECO:0000313" key="1">
    <source>
        <dbReference type="EMBL" id="EIJ41741.1"/>
    </source>
</evidence>
<dbReference type="HOGENOM" id="CLU_2535809_0_0_6"/>
<evidence type="ECO:0000313" key="2">
    <source>
        <dbReference type="Proteomes" id="UP000005744"/>
    </source>
</evidence>
<proteinExistence type="predicted"/>
<accession>I3CDP8</accession>
<dbReference type="EMBL" id="JH600070">
    <property type="protein sequence ID" value="EIJ41741.1"/>
    <property type="molecule type" value="Genomic_DNA"/>
</dbReference>
<dbReference type="STRING" id="395493.BegalDRAFT_0830"/>
<name>I3CDP8_9GAMM</name>
<organism evidence="1 2">
    <name type="scientific">Beggiatoa alba B18LD</name>
    <dbReference type="NCBI Taxonomy" id="395493"/>
    <lineage>
        <taxon>Bacteria</taxon>
        <taxon>Pseudomonadati</taxon>
        <taxon>Pseudomonadota</taxon>
        <taxon>Gammaproteobacteria</taxon>
        <taxon>Thiotrichales</taxon>
        <taxon>Thiotrichaceae</taxon>
        <taxon>Beggiatoa</taxon>
    </lineage>
</organism>
<sequence>MDVHIELGEEQERQLYLFLRHNQLNLSDFLKSLILEELTRETLIHSHHYEFNSAILKPLYKDALFKPVGRRFRQKIHVRYRDK</sequence>
<dbReference type="Proteomes" id="UP000005744">
    <property type="component" value="Unassembled WGS sequence"/>
</dbReference>
<reference evidence="1 2" key="1">
    <citation type="submission" date="2011-11" db="EMBL/GenBank/DDBJ databases">
        <title>Improved High-Quality Draft sequence of Beggiatoa alba B18lD.</title>
        <authorList>
            <consortium name="US DOE Joint Genome Institute"/>
            <person name="Lucas S."/>
            <person name="Han J."/>
            <person name="Lapidus A."/>
            <person name="Cheng J.-F."/>
            <person name="Goodwin L."/>
            <person name="Pitluck S."/>
            <person name="Peters L."/>
            <person name="Mikhailova N."/>
            <person name="Held B."/>
            <person name="Detter J.C."/>
            <person name="Han C."/>
            <person name="Tapia R."/>
            <person name="Land M."/>
            <person name="Hauser L."/>
            <person name="Kyrpides N."/>
            <person name="Ivanova N."/>
            <person name="Pagani I."/>
            <person name="Samuel K."/>
            <person name="Teske A."/>
            <person name="Mueller J."/>
            <person name="Woyke T."/>
        </authorList>
    </citation>
    <scope>NUCLEOTIDE SEQUENCE [LARGE SCALE GENOMIC DNA]</scope>
    <source>
        <strain evidence="1 2">B18LD</strain>
    </source>
</reference>
<protein>
    <submittedName>
        <fullName evidence="1">Uncharacterized protein</fullName>
    </submittedName>
</protein>